<protein>
    <recommendedName>
        <fullName evidence="4">HTH luxR-type domain-containing protein</fullName>
    </recommendedName>
</protein>
<dbReference type="PANTHER" id="PTHR44688">
    <property type="entry name" value="DNA-BINDING TRANSCRIPTIONAL ACTIVATOR DEVR_DOSR"/>
    <property type="match status" value="1"/>
</dbReference>
<proteinExistence type="predicted"/>
<evidence type="ECO:0000256" key="2">
    <source>
        <dbReference type="ARBA" id="ARBA00023125"/>
    </source>
</evidence>
<dbReference type="PRINTS" id="PR00038">
    <property type="entry name" value="HTHLUXR"/>
</dbReference>
<dbReference type="Gene3D" id="3.40.50.2300">
    <property type="match status" value="1"/>
</dbReference>
<organism evidence="5 6">
    <name type="scientific">Amycolatopsis vastitatis</name>
    <dbReference type="NCBI Taxonomy" id="1905142"/>
    <lineage>
        <taxon>Bacteria</taxon>
        <taxon>Bacillati</taxon>
        <taxon>Actinomycetota</taxon>
        <taxon>Actinomycetes</taxon>
        <taxon>Pseudonocardiales</taxon>
        <taxon>Pseudonocardiaceae</taxon>
        <taxon>Amycolatopsis</taxon>
    </lineage>
</organism>
<feature type="domain" description="HTH luxR-type" evidence="4">
    <location>
        <begin position="162"/>
        <end position="227"/>
    </location>
</feature>
<dbReference type="RefSeq" id="WP_093947778.1">
    <property type="nucleotide sequence ID" value="NZ_NMUL01000010.1"/>
</dbReference>
<evidence type="ECO:0000256" key="1">
    <source>
        <dbReference type="ARBA" id="ARBA00023015"/>
    </source>
</evidence>
<comment type="caution">
    <text evidence="5">The sequence shown here is derived from an EMBL/GenBank/DDBJ whole genome shotgun (WGS) entry which is preliminary data.</text>
</comment>
<gene>
    <name evidence="5" type="ORF">CF165_13170</name>
</gene>
<accession>A0A229TB14</accession>
<dbReference type="GO" id="GO:0006355">
    <property type="term" value="P:regulation of DNA-templated transcription"/>
    <property type="evidence" value="ECO:0007669"/>
    <property type="project" value="InterPro"/>
</dbReference>
<keyword evidence="1" id="KW-0805">Transcription regulation</keyword>
<reference evidence="6" key="1">
    <citation type="submission" date="2017-07" db="EMBL/GenBank/DDBJ databases">
        <title>Comparative genome mining reveals phylogenetic distribution patterns of secondary metabolites in Amycolatopsis.</title>
        <authorList>
            <person name="Adamek M."/>
            <person name="Alanjary M."/>
            <person name="Sales-Ortells H."/>
            <person name="Goodfellow M."/>
            <person name="Bull A.T."/>
            <person name="Kalinowski J."/>
            <person name="Ziemert N."/>
        </authorList>
    </citation>
    <scope>NUCLEOTIDE SEQUENCE [LARGE SCALE GENOMIC DNA]</scope>
    <source>
        <strain evidence="6">H5</strain>
    </source>
</reference>
<dbReference type="SUPFAM" id="SSF46894">
    <property type="entry name" value="C-terminal effector domain of the bipartite response regulators"/>
    <property type="match status" value="1"/>
</dbReference>
<dbReference type="PANTHER" id="PTHR44688:SF16">
    <property type="entry name" value="DNA-BINDING TRANSCRIPTIONAL ACTIVATOR DEVR_DOSR"/>
    <property type="match status" value="1"/>
</dbReference>
<dbReference type="Proteomes" id="UP000215199">
    <property type="component" value="Unassembled WGS sequence"/>
</dbReference>
<dbReference type="GO" id="GO:0003677">
    <property type="term" value="F:DNA binding"/>
    <property type="evidence" value="ECO:0007669"/>
    <property type="project" value="UniProtKB-KW"/>
</dbReference>
<keyword evidence="2" id="KW-0238">DNA-binding</keyword>
<dbReference type="Pfam" id="PF00196">
    <property type="entry name" value="GerE"/>
    <property type="match status" value="1"/>
</dbReference>
<dbReference type="AlphaFoldDB" id="A0A229TB14"/>
<evidence type="ECO:0000256" key="3">
    <source>
        <dbReference type="ARBA" id="ARBA00023163"/>
    </source>
</evidence>
<sequence length="230" mass="24913">MSEDRLAGPPQNHAEPSSVAVLVEGDVIRSGLTSMIESANLYTVTEWGKLDYATHTTSAPGHCVPDVAILGCDGLNTDCVRLSAERIRATGSKVILLLLVQDPELFDTVSRIPANGFLLLHEVTPGSLEHSLQEVIAGEIVIPSTLAARMLRRLRDEPNAQRHGFSNSLTPREQQALRLLIDGLSNKQIAKQLRISQHGAKRLVANVLAKLNCPNRTLAVAVALRDNIVV</sequence>
<dbReference type="InterPro" id="IPR016032">
    <property type="entry name" value="Sig_transdc_resp-reg_C-effctor"/>
</dbReference>
<name>A0A229TB14_9PSEU</name>
<dbReference type="InterPro" id="IPR000792">
    <property type="entry name" value="Tscrpt_reg_LuxR_C"/>
</dbReference>
<dbReference type="OrthoDB" id="3630021at2"/>
<evidence type="ECO:0000313" key="6">
    <source>
        <dbReference type="Proteomes" id="UP000215199"/>
    </source>
</evidence>
<evidence type="ECO:0000259" key="4">
    <source>
        <dbReference type="PROSITE" id="PS50043"/>
    </source>
</evidence>
<evidence type="ECO:0000313" key="5">
    <source>
        <dbReference type="EMBL" id="OXM68456.1"/>
    </source>
</evidence>
<keyword evidence="3" id="KW-0804">Transcription</keyword>
<dbReference type="PROSITE" id="PS50043">
    <property type="entry name" value="HTH_LUXR_2"/>
    <property type="match status" value="1"/>
</dbReference>
<keyword evidence="6" id="KW-1185">Reference proteome</keyword>
<dbReference type="EMBL" id="NMUL01000010">
    <property type="protein sequence ID" value="OXM68456.1"/>
    <property type="molecule type" value="Genomic_DNA"/>
</dbReference>
<dbReference type="CDD" id="cd06170">
    <property type="entry name" value="LuxR_C_like"/>
    <property type="match status" value="1"/>
</dbReference>
<dbReference type="SMART" id="SM00421">
    <property type="entry name" value="HTH_LUXR"/>
    <property type="match status" value="1"/>
</dbReference>